<evidence type="ECO:0000313" key="2">
    <source>
        <dbReference type="Proteomes" id="UP000558488"/>
    </source>
</evidence>
<comment type="caution">
    <text evidence="1">The sequence shown here is derived from an EMBL/GenBank/DDBJ whole genome shotgun (WGS) entry which is preliminary data.</text>
</comment>
<dbReference type="AntiFam" id="ANF00012">
    <property type="entry name" value="tRNA translation"/>
</dbReference>
<dbReference type="EMBL" id="JACAGB010000001">
    <property type="protein sequence ID" value="KAF6392694.1"/>
    <property type="molecule type" value="Genomic_DNA"/>
</dbReference>
<dbReference type="AlphaFoldDB" id="A0A7J8B203"/>
<evidence type="ECO:0000313" key="1">
    <source>
        <dbReference type="EMBL" id="KAF6392694.1"/>
    </source>
</evidence>
<keyword evidence="2" id="KW-1185">Reference proteome</keyword>
<name>A0A7J8B203_PIPKU</name>
<protein>
    <submittedName>
        <fullName evidence="1">Uncharacterized protein</fullName>
    </submittedName>
</protein>
<proteinExistence type="predicted"/>
<sequence length="151" mass="16253">MPASKVHALDRNRTRDLSVRRPTLYPLSQTGFGSFYLLSKIQEKEEVPACINCPYLIRSPCIVILEVQCTKFLHRAPLSLPCTLSNLGPLRRCLATSLGPIPGIGPKLAVGHPSHNPGPLAANCSPACHPSHLLLTPLLAWSPPTPPTPSA</sequence>
<accession>A0A7J8B203</accession>
<reference evidence="1 2" key="1">
    <citation type="journal article" date="2020" name="Nature">
        <title>Six reference-quality genomes reveal evolution of bat adaptations.</title>
        <authorList>
            <person name="Jebb D."/>
            <person name="Huang Z."/>
            <person name="Pippel M."/>
            <person name="Hughes G.M."/>
            <person name="Lavrichenko K."/>
            <person name="Devanna P."/>
            <person name="Winkler S."/>
            <person name="Jermiin L.S."/>
            <person name="Skirmuntt E.C."/>
            <person name="Katzourakis A."/>
            <person name="Burkitt-Gray L."/>
            <person name="Ray D.A."/>
            <person name="Sullivan K.A.M."/>
            <person name="Roscito J.G."/>
            <person name="Kirilenko B.M."/>
            <person name="Davalos L.M."/>
            <person name="Corthals A.P."/>
            <person name="Power M.L."/>
            <person name="Jones G."/>
            <person name="Ransome R.D."/>
            <person name="Dechmann D.K.N."/>
            <person name="Locatelli A.G."/>
            <person name="Puechmaille S.J."/>
            <person name="Fedrigo O."/>
            <person name="Jarvis E.D."/>
            <person name="Hiller M."/>
            <person name="Vernes S.C."/>
            <person name="Myers E.W."/>
            <person name="Teeling E.C."/>
        </authorList>
    </citation>
    <scope>NUCLEOTIDE SEQUENCE [LARGE SCALE GENOMIC DNA]</scope>
    <source>
        <strain evidence="1">MPipKuh1</strain>
        <tissue evidence="1">Flight muscle</tissue>
    </source>
</reference>
<dbReference type="Proteomes" id="UP000558488">
    <property type="component" value="Unassembled WGS sequence"/>
</dbReference>
<gene>
    <name evidence="1" type="ORF">mPipKuh1_007873</name>
</gene>
<organism evidence="1 2">
    <name type="scientific">Pipistrellus kuhlii</name>
    <name type="common">Kuhl's pipistrelle</name>
    <dbReference type="NCBI Taxonomy" id="59472"/>
    <lineage>
        <taxon>Eukaryota</taxon>
        <taxon>Metazoa</taxon>
        <taxon>Chordata</taxon>
        <taxon>Craniata</taxon>
        <taxon>Vertebrata</taxon>
        <taxon>Euteleostomi</taxon>
        <taxon>Mammalia</taxon>
        <taxon>Eutheria</taxon>
        <taxon>Laurasiatheria</taxon>
        <taxon>Chiroptera</taxon>
        <taxon>Yangochiroptera</taxon>
        <taxon>Vespertilionidae</taxon>
        <taxon>Pipistrellus</taxon>
    </lineage>
</organism>